<evidence type="ECO:0000313" key="2">
    <source>
        <dbReference type="Proteomes" id="UP000364097"/>
    </source>
</evidence>
<protein>
    <submittedName>
        <fullName evidence="1">Uncharacterized protein</fullName>
    </submittedName>
</protein>
<name>A0ABW9N4W2_9BACT</name>
<accession>A0ABW9N4W2</accession>
<sequence length="103" mass="11956">MPQNKKTHLLNKRDSQIVILESKEAKILLDLAKKTDEIFTLIRKNAGNSINIDKANNTIKAWNDFLIETSCYIKEINKDLNIEYLEPISIVLLKEEMKTLKQI</sequence>
<proteinExistence type="predicted"/>
<reference evidence="1" key="1">
    <citation type="submission" date="2019-08" db="EMBL/GenBank/DDBJ databases">
        <title>Rapid identification of Enteric Bacteria from Whole Genome Sequences (WGS) using Average Nucleotide Identity (ANI).</title>
        <authorList>
            <person name="Lane C."/>
        </authorList>
    </citation>
    <scope>NUCLEOTIDE SEQUENCE [LARGE SCALE GENOMIC DNA]</scope>
    <source>
        <strain evidence="1">2010D-8461</strain>
    </source>
</reference>
<evidence type="ECO:0000313" key="1">
    <source>
        <dbReference type="EMBL" id="MPB99281.1"/>
    </source>
</evidence>
<dbReference type="EMBL" id="AACKMW020000033">
    <property type="protein sequence ID" value="MPB99281.1"/>
    <property type="molecule type" value="Genomic_DNA"/>
</dbReference>
<organism evidence="1 2">
    <name type="scientific">Campylobacter subantarcticus</name>
    <dbReference type="NCBI Taxonomy" id="497724"/>
    <lineage>
        <taxon>Bacteria</taxon>
        <taxon>Pseudomonadati</taxon>
        <taxon>Campylobacterota</taxon>
        <taxon>Epsilonproteobacteria</taxon>
        <taxon>Campylobacterales</taxon>
        <taxon>Campylobacteraceae</taxon>
        <taxon>Campylobacter</taxon>
    </lineage>
</organism>
<dbReference type="Proteomes" id="UP000364097">
    <property type="component" value="Unassembled WGS sequence"/>
</dbReference>
<dbReference type="RefSeq" id="WP_043019630.1">
    <property type="nucleotide sequence ID" value="NZ_AACKMW020000033.1"/>
</dbReference>
<gene>
    <name evidence="1" type="ORF">A0Z09_004335</name>
</gene>
<comment type="caution">
    <text evidence="1">The sequence shown here is derived from an EMBL/GenBank/DDBJ whole genome shotgun (WGS) entry which is preliminary data.</text>
</comment>
<keyword evidence="2" id="KW-1185">Reference proteome</keyword>